<sequence>MKKITDSSFSTSIILSLGLGLGLSFFNTRAYAFVFNHMEAKIERSAAYKIHRQCYLFSQDRLKNAYKVNDTTTKKSKKISYHQIYQSTYDQCISSAVKLLSKDLKNLESKIP</sequence>
<reference evidence="1 2" key="1">
    <citation type="journal article" date="2014" name="Genome Announc.">
        <title>Comparative Genome Analysis of Two Isolates of the Fish Pathogen Piscirickettsia salmonis from Different Hosts Reveals Major Differences in Virulence-Associated Secretion Systems.</title>
        <authorList>
            <person name="Bohle H."/>
            <person name="Henriquez P."/>
            <person name="Grothusen H."/>
            <person name="Navas E."/>
            <person name="Sandoval A."/>
            <person name="Bustamante F."/>
            <person name="Bustos P."/>
            <person name="Mancilla M."/>
        </authorList>
    </citation>
    <scope>NUCLEOTIDE SEQUENCE [LARGE SCALE GENOMIC DNA]</scope>
    <source>
        <strain evidence="2">B1-32597</strain>
    </source>
</reference>
<dbReference type="AlphaFoldDB" id="A0A1L6TAM2"/>
<gene>
    <name evidence="1" type="ORF">KU39_1139</name>
</gene>
<name>A0A1L6TAM2_PISSA</name>
<organism evidence="1 2">
    <name type="scientific">Piscirickettsia salmonis</name>
    <dbReference type="NCBI Taxonomy" id="1238"/>
    <lineage>
        <taxon>Bacteria</taxon>
        <taxon>Pseudomonadati</taxon>
        <taxon>Pseudomonadota</taxon>
        <taxon>Gammaproteobacteria</taxon>
        <taxon>Thiotrichales</taxon>
        <taxon>Piscirickettsiaceae</taxon>
        <taxon>Piscirickettsia</taxon>
    </lineage>
</organism>
<dbReference type="OrthoDB" id="9922395at2"/>
<evidence type="ECO:0000313" key="1">
    <source>
        <dbReference type="EMBL" id="ALB22322.1"/>
    </source>
</evidence>
<accession>A0A1L6TAM2</accession>
<protein>
    <submittedName>
        <fullName evidence="1">Uncharacterized protein</fullName>
    </submittedName>
</protein>
<evidence type="ECO:0000313" key="2">
    <source>
        <dbReference type="Proteomes" id="UP000029558"/>
    </source>
</evidence>
<dbReference type="RefSeq" id="WP_017377420.1">
    <property type="nucleotide sequence ID" value="NZ_CP012508.1"/>
</dbReference>
<proteinExistence type="predicted"/>
<dbReference type="Proteomes" id="UP000029558">
    <property type="component" value="Chromosome"/>
</dbReference>
<dbReference type="EMBL" id="CP012508">
    <property type="protein sequence ID" value="ALB22322.1"/>
    <property type="molecule type" value="Genomic_DNA"/>
</dbReference>